<evidence type="ECO:0000256" key="1">
    <source>
        <dbReference type="SAM" id="MobiDB-lite"/>
    </source>
</evidence>
<accession>A0A9N9EFJ3</accession>
<keyword evidence="3" id="KW-1185">Reference proteome</keyword>
<protein>
    <submittedName>
        <fullName evidence="2">11132_t:CDS:1</fullName>
    </submittedName>
</protein>
<feature type="region of interest" description="Disordered" evidence="1">
    <location>
        <begin position="1"/>
        <end position="26"/>
    </location>
</feature>
<name>A0A9N9EFJ3_9GLOM</name>
<evidence type="ECO:0000313" key="3">
    <source>
        <dbReference type="Proteomes" id="UP000789396"/>
    </source>
</evidence>
<dbReference type="EMBL" id="CAJVPZ010016254">
    <property type="protein sequence ID" value="CAG8671971.1"/>
    <property type="molecule type" value="Genomic_DNA"/>
</dbReference>
<dbReference type="Proteomes" id="UP000789396">
    <property type="component" value="Unassembled WGS sequence"/>
</dbReference>
<feature type="non-terminal residue" evidence="2">
    <location>
        <position position="55"/>
    </location>
</feature>
<sequence length="55" mass="6040">MNQPANQAVRGQPLAPQNANIPLNSPFDNLTAEKKYEILTNGTNPFTVQETENQA</sequence>
<comment type="caution">
    <text evidence="2">The sequence shown here is derived from an EMBL/GenBank/DDBJ whole genome shotgun (WGS) entry which is preliminary data.</text>
</comment>
<organism evidence="2 3">
    <name type="scientific">Racocetra fulgida</name>
    <dbReference type="NCBI Taxonomy" id="60492"/>
    <lineage>
        <taxon>Eukaryota</taxon>
        <taxon>Fungi</taxon>
        <taxon>Fungi incertae sedis</taxon>
        <taxon>Mucoromycota</taxon>
        <taxon>Glomeromycotina</taxon>
        <taxon>Glomeromycetes</taxon>
        <taxon>Diversisporales</taxon>
        <taxon>Gigasporaceae</taxon>
        <taxon>Racocetra</taxon>
    </lineage>
</organism>
<dbReference type="AlphaFoldDB" id="A0A9N9EFJ3"/>
<dbReference type="OrthoDB" id="2370773at2759"/>
<proteinExistence type="predicted"/>
<reference evidence="2" key="1">
    <citation type="submission" date="2021-06" db="EMBL/GenBank/DDBJ databases">
        <authorList>
            <person name="Kallberg Y."/>
            <person name="Tangrot J."/>
            <person name="Rosling A."/>
        </authorList>
    </citation>
    <scope>NUCLEOTIDE SEQUENCE</scope>
    <source>
        <strain evidence="2">IN212</strain>
    </source>
</reference>
<gene>
    <name evidence="2" type="ORF">RFULGI_LOCUS9266</name>
</gene>
<evidence type="ECO:0000313" key="2">
    <source>
        <dbReference type="EMBL" id="CAG8671971.1"/>
    </source>
</evidence>
<feature type="compositionally biased region" description="Polar residues" evidence="1">
    <location>
        <begin position="15"/>
        <end position="26"/>
    </location>
</feature>